<dbReference type="SMART" id="SM00131">
    <property type="entry name" value="KU"/>
    <property type="match status" value="2"/>
</dbReference>
<dbReference type="AlphaFoldDB" id="A0AAV2BSY3"/>
<protein>
    <recommendedName>
        <fullName evidence="11">BPTI/Kunitz inhibitor domain-containing protein</fullName>
    </recommendedName>
</protein>
<keyword evidence="13" id="KW-1185">Reference proteome</keyword>
<evidence type="ECO:0000256" key="2">
    <source>
        <dbReference type="ARBA" id="ARBA00022525"/>
    </source>
</evidence>
<dbReference type="InterPro" id="IPR002919">
    <property type="entry name" value="TIL_dom"/>
</dbReference>
<evidence type="ECO:0000256" key="6">
    <source>
        <dbReference type="ARBA" id="ARBA00022900"/>
    </source>
</evidence>
<dbReference type="Gene3D" id="4.10.410.10">
    <property type="entry name" value="Pancreatic trypsin inhibitor Kunitz domain"/>
    <property type="match status" value="2"/>
</dbReference>
<keyword evidence="7" id="KW-1015">Disulfide bond</keyword>
<evidence type="ECO:0000313" key="13">
    <source>
        <dbReference type="Proteomes" id="UP001497382"/>
    </source>
</evidence>
<proteinExistence type="predicted"/>
<dbReference type="GO" id="GO:0005615">
    <property type="term" value="C:extracellular space"/>
    <property type="evidence" value="ECO:0007669"/>
    <property type="project" value="TreeGrafter"/>
</dbReference>
<dbReference type="EMBL" id="CAXIEN010000479">
    <property type="protein sequence ID" value="CAL1298896.1"/>
    <property type="molecule type" value="Genomic_DNA"/>
</dbReference>
<keyword evidence="9" id="KW-1203">Blood coagulation cascade inhibiting toxin</keyword>
<dbReference type="Pfam" id="PF00014">
    <property type="entry name" value="Kunitz_BPTI"/>
    <property type="match status" value="2"/>
</dbReference>
<keyword evidence="8" id="KW-1199">Hemostasis impairing toxin</keyword>
<comment type="subcellular location">
    <subcellularLocation>
        <location evidence="1">Secreted</location>
    </subcellularLocation>
</comment>
<keyword evidence="3" id="KW-0646">Protease inhibitor</keyword>
<dbReference type="InterPro" id="IPR050098">
    <property type="entry name" value="TFPI/VKTCI-like"/>
</dbReference>
<dbReference type="PRINTS" id="PR00759">
    <property type="entry name" value="BASICPTASE"/>
</dbReference>
<comment type="caution">
    <text evidence="12">The sequence shown here is derived from an EMBL/GenBank/DDBJ whole genome shotgun (WGS) entry which is preliminary data.</text>
</comment>
<feature type="signal peptide" evidence="10">
    <location>
        <begin position="1"/>
        <end position="15"/>
    </location>
</feature>
<dbReference type="CDD" id="cd19941">
    <property type="entry name" value="TIL"/>
    <property type="match status" value="2"/>
</dbReference>
<dbReference type="FunFam" id="4.10.410.10:FF:000021">
    <property type="entry name" value="Serine protease inhibitor, putative"/>
    <property type="match status" value="1"/>
</dbReference>
<evidence type="ECO:0000313" key="12">
    <source>
        <dbReference type="EMBL" id="CAL1298896.1"/>
    </source>
</evidence>
<dbReference type="FunFam" id="4.10.410.10:FF:000020">
    <property type="entry name" value="Collagen, type VI, alpha 3"/>
    <property type="match status" value="1"/>
</dbReference>
<keyword evidence="8" id="KW-0800">Toxin</keyword>
<name>A0AAV2BSY3_9ARAC</name>
<accession>A0AAV2BSY3</accession>
<dbReference type="SUPFAM" id="SSF57567">
    <property type="entry name" value="Serine protease inhibitors"/>
    <property type="match status" value="2"/>
</dbReference>
<feature type="domain" description="BPTI/Kunitz inhibitor" evidence="11">
    <location>
        <begin position="88"/>
        <end position="138"/>
    </location>
</feature>
<evidence type="ECO:0000256" key="1">
    <source>
        <dbReference type="ARBA" id="ARBA00004613"/>
    </source>
</evidence>
<keyword evidence="2" id="KW-0964">Secreted</keyword>
<evidence type="ECO:0000256" key="8">
    <source>
        <dbReference type="ARBA" id="ARBA00023240"/>
    </source>
</evidence>
<keyword evidence="5" id="KW-0677">Repeat</keyword>
<sequence length="311" mass="34910">MKVLVLLSLVAAAVALPEEYDCPVNSHYEECGTACPLTCDNYDNPPKFCILMCNPGCHCDKGYVRVERDVEKCVKPTQCSSSAPEKNCEDKPHSGPCLAYIPSYYYDKETKTCKQFIYGGCQGNGNRYRTEDECLENCAKSSFCISKDPSLPDLRPRIEKQLSTFNLLMVLDYDSESVLNVLSEEYDCPANSHYDECGTACPETCDNYKDPPMFCIRLCNPGCHCDKGYVRINEYIEECLKPEQCPNNANKLFVDESACDQPKVVGHCLAAFRRYYFNKESGECEKFIYGGCGGNDNNFSTKEECEATCLA</sequence>
<dbReference type="InterPro" id="IPR036880">
    <property type="entry name" value="Kunitz_BPTI_sf"/>
</dbReference>
<dbReference type="PROSITE" id="PS00280">
    <property type="entry name" value="BPTI_KUNITZ_1"/>
    <property type="match status" value="2"/>
</dbReference>
<evidence type="ECO:0000256" key="3">
    <source>
        <dbReference type="ARBA" id="ARBA00022690"/>
    </source>
</evidence>
<dbReference type="CDD" id="cd00109">
    <property type="entry name" value="Kunitz-type"/>
    <property type="match status" value="2"/>
</dbReference>
<keyword evidence="4 10" id="KW-0732">Signal</keyword>
<reference evidence="12 13" key="1">
    <citation type="submission" date="2024-04" db="EMBL/GenBank/DDBJ databases">
        <authorList>
            <person name="Rising A."/>
            <person name="Reimegard J."/>
            <person name="Sonavane S."/>
            <person name="Akerstrom W."/>
            <person name="Nylinder S."/>
            <person name="Hedman E."/>
            <person name="Kallberg Y."/>
        </authorList>
    </citation>
    <scope>NUCLEOTIDE SEQUENCE [LARGE SCALE GENOMIC DNA]</scope>
</reference>
<dbReference type="SUPFAM" id="SSF57362">
    <property type="entry name" value="BPTI-like"/>
    <property type="match status" value="2"/>
</dbReference>
<evidence type="ECO:0000259" key="11">
    <source>
        <dbReference type="PROSITE" id="PS50279"/>
    </source>
</evidence>
<keyword evidence="6" id="KW-0722">Serine protease inhibitor</keyword>
<dbReference type="Gene3D" id="2.10.25.10">
    <property type="entry name" value="Laminin"/>
    <property type="match status" value="2"/>
</dbReference>
<dbReference type="PANTHER" id="PTHR10083:SF376">
    <property type="entry name" value="SERINE PEPTIDASE INHIBITOR, KUNITZ TYPE, 3"/>
    <property type="match status" value="1"/>
</dbReference>
<evidence type="ECO:0000256" key="7">
    <source>
        <dbReference type="ARBA" id="ARBA00023157"/>
    </source>
</evidence>
<dbReference type="PANTHER" id="PTHR10083">
    <property type="entry name" value="KUNITZ-TYPE PROTEASE INHIBITOR-RELATED"/>
    <property type="match status" value="1"/>
</dbReference>
<dbReference type="PROSITE" id="PS50279">
    <property type="entry name" value="BPTI_KUNITZ_2"/>
    <property type="match status" value="2"/>
</dbReference>
<gene>
    <name evidence="12" type="ORF">LARSCL_LOCUS21045</name>
</gene>
<organism evidence="12 13">
    <name type="scientific">Larinioides sclopetarius</name>
    <dbReference type="NCBI Taxonomy" id="280406"/>
    <lineage>
        <taxon>Eukaryota</taxon>
        <taxon>Metazoa</taxon>
        <taxon>Ecdysozoa</taxon>
        <taxon>Arthropoda</taxon>
        <taxon>Chelicerata</taxon>
        <taxon>Arachnida</taxon>
        <taxon>Araneae</taxon>
        <taxon>Araneomorphae</taxon>
        <taxon>Entelegynae</taxon>
        <taxon>Araneoidea</taxon>
        <taxon>Araneidae</taxon>
        <taxon>Larinioides</taxon>
    </lineage>
</organism>
<evidence type="ECO:0000256" key="9">
    <source>
        <dbReference type="ARBA" id="ARBA00034146"/>
    </source>
</evidence>
<evidence type="ECO:0000256" key="4">
    <source>
        <dbReference type="ARBA" id="ARBA00022729"/>
    </source>
</evidence>
<feature type="chain" id="PRO_5043438525" description="BPTI/Kunitz inhibitor domain-containing protein" evidence="10">
    <location>
        <begin position="16"/>
        <end position="311"/>
    </location>
</feature>
<dbReference type="InterPro" id="IPR036084">
    <property type="entry name" value="Ser_inhib-like_sf"/>
</dbReference>
<dbReference type="GO" id="GO:0004867">
    <property type="term" value="F:serine-type endopeptidase inhibitor activity"/>
    <property type="evidence" value="ECO:0007669"/>
    <property type="project" value="UniProtKB-KW"/>
</dbReference>
<dbReference type="InterPro" id="IPR020901">
    <property type="entry name" value="Prtase_inh_Kunz-CS"/>
</dbReference>
<dbReference type="Pfam" id="PF01826">
    <property type="entry name" value="TIL"/>
    <property type="match status" value="2"/>
</dbReference>
<feature type="domain" description="BPTI/Kunitz inhibitor" evidence="11">
    <location>
        <begin position="259"/>
        <end position="309"/>
    </location>
</feature>
<evidence type="ECO:0000256" key="5">
    <source>
        <dbReference type="ARBA" id="ARBA00022737"/>
    </source>
</evidence>
<evidence type="ECO:0000256" key="10">
    <source>
        <dbReference type="SAM" id="SignalP"/>
    </source>
</evidence>
<dbReference type="Proteomes" id="UP001497382">
    <property type="component" value="Unassembled WGS sequence"/>
</dbReference>
<dbReference type="InterPro" id="IPR002223">
    <property type="entry name" value="Kunitz_BPTI"/>
</dbReference>